<reference evidence="8 9" key="1">
    <citation type="submission" date="2016-07" db="EMBL/GenBank/DDBJ databases">
        <title>Pervasive Adenine N6-methylation of Active Genes in Fungi.</title>
        <authorList>
            <consortium name="DOE Joint Genome Institute"/>
            <person name="Mondo S.J."/>
            <person name="Dannebaum R.O."/>
            <person name="Kuo R.C."/>
            <person name="Labutti K."/>
            <person name="Haridas S."/>
            <person name="Kuo A."/>
            <person name="Salamov A."/>
            <person name="Ahrendt S.R."/>
            <person name="Lipzen A."/>
            <person name="Sullivan W."/>
            <person name="Andreopoulos W.B."/>
            <person name="Clum A."/>
            <person name="Lindquist E."/>
            <person name="Daum C."/>
            <person name="Ramamoorthy G.K."/>
            <person name="Gryganskyi A."/>
            <person name="Culley D."/>
            <person name="Magnuson J.K."/>
            <person name="James T.Y."/>
            <person name="O'Malley M.A."/>
            <person name="Stajich J.E."/>
            <person name="Spatafora J.W."/>
            <person name="Visel A."/>
            <person name="Grigoriev I.V."/>
        </authorList>
    </citation>
    <scope>NUCLEOTIDE SEQUENCE [LARGE SCALE GENOMIC DNA]</scope>
    <source>
        <strain evidence="8 9">JEL800</strain>
    </source>
</reference>
<organism evidence="8 9">
    <name type="scientific">Rhizoclosmatium globosum</name>
    <dbReference type="NCBI Taxonomy" id="329046"/>
    <lineage>
        <taxon>Eukaryota</taxon>
        <taxon>Fungi</taxon>
        <taxon>Fungi incertae sedis</taxon>
        <taxon>Chytridiomycota</taxon>
        <taxon>Chytridiomycota incertae sedis</taxon>
        <taxon>Chytridiomycetes</taxon>
        <taxon>Chytridiales</taxon>
        <taxon>Chytriomycetaceae</taxon>
        <taxon>Rhizoclosmatium</taxon>
    </lineage>
</organism>
<keyword evidence="4 7" id="KW-0206">Cytoskeleton</keyword>
<dbReference type="GO" id="GO:0044396">
    <property type="term" value="P:actin cortical patch organization"/>
    <property type="evidence" value="ECO:0007669"/>
    <property type="project" value="EnsemblFungi"/>
</dbReference>
<evidence type="ECO:0000313" key="8">
    <source>
        <dbReference type="EMBL" id="ORY38142.1"/>
    </source>
</evidence>
<evidence type="ECO:0000256" key="5">
    <source>
        <dbReference type="ARBA" id="ARBA00040214"/>
    </source>
</evidence>
<protein>
    <recommendedName>
        <fullName evidence="5 7">Actin-related protein 2/3 complex subunit 5</fullName>
    </recommendedName>
</protein>
<comment type="caution">
    <text evidence="8">The sequence shown here is derived from an EMBL/GenBank/DDBJ whole genome shotgun (WGS) entry which is preliminary data.</text>
</comment>
<dbReference type="GO" id="GO:0051015">
    <property type="term" value="F:actin filament binding"/>
    <property type="evidence" value="ECO:0007669"/>
    <property type="project" value="EnsemblFungi"/>
</dbReference>
<keyword evidence="3" id="KW-0963">Cytoplasm</keyword>
<dbReference type="Gene3D" id="1.25.40.190">
    <property type="entry name" value="Actin-related protein 2/3 complex subunit 5"/>
    <property type="match status" value="1"/>
</dbReference>
<evidence type="ECO:0000313" key="9">
    <source>
        <dbReference type="Proteomes" id="UP000193642"/>
    </source>
</evidence>
<evidence type="ECO:0000256" key="7">
    <source>
        <dbReference type="RuleBase" id="RU004301"/>
    </source>
</evidence>
<dbReference type="FunFam" id="1.25.40.190:FF:000003">
    <property type="entry name" value="Actin-related protein 2/3 complex subunit 5"/>
    <property type="match status" value="1"/>
</dbReference>
<evidence type="ECO:0000256" key="1">
    <source>
        <dbReference type="ARBA" id="ARBA00004245"/>
    </source>
</evidence>
<dbReference type="OrthoDB" id="429520at2759"/>
<evidence type="ECO:0000256" key="6">
    <source>
        <dbReference type="ARBA" id="ARBA00060329"/>
    </source>
</evidence>
<sequence length="144" mass="15895">MADFDDDYEDFVDTSIPARSEYELNAGIQDRSNQVRGFVSSGRFAEAVAKALEDPPAGRDAQGAKDKNLQVVMEALAAPRGTDIPVIVKQLAPYQLDTLMKFVYRGMAYPEAFNPSVLLTWHEKVTEVTGLGSIVRVLTDRQTV</sequence>
<dbReference type="Proteomes" id="UP000193642">
    <property type="component" value="Unassembled WGS sequence"/>
</dbReference>
<dbReference type="EMBL" id="MCGO01000045">
    <property type="protein sequence ID" value="ORY38142.1"/>
    <property type="molecule type" value="Genomic_DNA"/>
</dbReference>
<dbReference type="GO" id="GO:0034314">
    <property type="term" value="P:Arp2/3 complex-mediated actin nucleation"/>
    <property type="evidence" value="ECO:0007669"/>
    <property type="project" value="EnsemblFungi"/>
</dbReference>
<accession>A0A1Y2BTR2</accession>
<comment type="subcellular location">
    <subcellularLocation>
        <location evidence="1">Cytoplasm</location>
        <location evidence="1">Cytoskeleton</location>
    </subcellularLocation>
</comment>
<dbReference type="GO" id="GO:0030479">
    <property type="term" value="C:actin cortical patch"/>
    <property type="evidence" value="ECO:0007669"/>
    <property type="project" value="EnsemblFungi"/>
</dbReference>
<evidence type="ECO:0000256" key="4">
    <source>
        <dbReference type="ARBA" id="ARBA00023212"/>
    </source>
</evidence>
<dbReference type="SUPFAM" id="SSF69103">
    <property type="entry name" value="Arp2/3 complex 16 kDa subunit ARPC5"/>
    <property type="match status" value="1"/>
</dbReference>
<comment type="function">
    <text evidence="6">Functions as a component of the Arp2/3 complex which is involved in regulation of actin polymerization and together with an activating nucleation-promoting factor (NPF) mediates the formation of branched actin networks.</text>
</comment>
<dbReference type="PANTHER" id="PTHR12644">
    <property type="entry name" value="ARP2/3 COMPLEX 16 KD SUBUNIT P16-ARC"/>
    <property type="match status" value="1"/>
</dbReference>
<dbReference type="GO" id="GO:0030674">
    <property type="term" value="F:protein-macromolecule adaptor activity"/>
    <property type="evidence" value="ECO:0007669"/>
    <property type="project" value="EnsemblFungi"/>
</dbReference>
<dbReference type="GO" id="GO:0000001">
    <property type="term" value="P:mitochondrion inheritance"/>
    <property type="evidence" value="ECO:0007669"/>
    <property type="project" value="EnsemblFungi"/>
</dbReference>
<dbReference type="GO" id="GO:0043332">
    <property type="term" value="C:mating projection tip"/>
    <property type="evidence" value="ECO:0007669"/>
    <property type="project" value="EnsemblFungi"/>
</dbReference>
<evidence type="ECO:0000256" key="2">
    <source>
        <dbReference type="ARBA" id="ARBA00006084"/>
    </source>
</evidence>
<dbReference type="Pfam" id="PF04699">
    <property type="entry name" value="P16-Arc"/>
    <property type="match status" value="1"/>
</dbReference>
<dbReference type="GO" id="GO:0003729">
    <property type="term" value="F:mRNA binding"/>
    <property type="evidence" value="ECO:0007669"/>
    <property type="project" value="EnsemblFungi"/>
</dbReference>
<dbReference type="InterPro" id="IPR036743">
    <property type="entry name" value="ARPC5_sf"/>
</dbReference>
<keyword evidence="9" id="KW-1185">Reference proteome</keyword>
<comment type="function">
    <text evidence="7">Functions as component of the Arp2/3 complex which is involved in regulation of actin polymerization and together with an activating nucleation-promoting factor (NPF) mediates the formation of branched actin networks. Arp2/3 complex plays a critical role in the control of cell morphogenesis via the modulation of cell polarity development.</text>
</comment>
<comment type="similarity">
    <text evidence="2 7">Belongs to the ARPC5 family.</text>
</comment>
<dbReference type="InterPro" id="IPR006789">
    <property type="entry name" value="ARPC5"/>
</dbReference>
<name>A0A1Y2BTR2_9FUNG</name>
<evidence type="ECO:0000256" key="3">
    <source>
        <dbReference type="ARBA" id="ARBA00022490"/>
    </source>
</evidence>
<dbReference type="PIRSF" id="PIRSF039096">
    <property type="entry name" value="p16-ARC"/>
    <property type="match status" value="1"/>
</dbReference>
<dbReference type="GO" id="GO:0005885">
    <property type="term" value="C:Arp2/3 protein complex"/>
    <property type="evidence" value="ECO:0007669"/>
    <property type="project" value="EnsemblFungi"/>
</dbReference>
<dbReference type="AlphaFoldDB" id="A0A1Y2BTR2"/>
<dbReference type="GO" id="GO:0030833">
    <property type="term" value="P:regulation of actin filament polymerization"/>
    <property type="evidence" value="ECO:0007669"/>
    <property type="project" value="InterPro"/>
</dbReference>
<proteinExistence type="inferred from homology"/>
<dbReference type="STRING" id="329046.A0A1Y2BTR2"/>
<gene>
    <name evidence="8" type="ORF">BCR33DRAFT_854129</name>
</gene>